<comment type="caution">
    <text evidence="2">The sequence shown here is derived from an EMBL/GenBank/DDBJ whole genome shotgun (WGS) entry which is preliminary data.</text>
</comment>
<evidence type="ECO:0000313" key="3">
    <source>
        <dbReference type="Proteomes" id="UP001627408"/>
    </source>
</evidence>
<gene>
    <name evidence="2" type="ORF">ACERZ8_08465</name>
</gene>
<accession>A0ABW8USI1</accession>
<reference evidence="2 3" key="1">
    <citation type="submission" date="2024-08" db="EMBL/GenBank/DDBJ databases">
        <title>Tateyamaria sp. nov., isolated from marine algae.</title>
        <authorList>
            <person name="Choi B.J."/>
            <person name="Kim J.M."/>
            <person name="Lee J.K."/>
            <person name="Choi D.G."/>
            <person name="Bayburt H."/>
            <person name="Baek J.H."/>
            <person name="Han D.M."/>
            <person name="Jeon C.O."/>
        </authorList>
    </citation>
    <scope>NUCLEOTIDE SEQUENCE [LARGE SCALE GENOMIC DNA]</scope>
    <source>
        <strain evidence="2 3">KMU-156</strain>
    </source>
</reference>
<sequence>MQSIRHNALLRAQSICAKIWQQMKPKPSIKGTALPPLDPHISRDIGLTPGEEERLRHRWPSQSTRHPYL</sequence>
<organism evidence="2 3">
    <name type="scientific">Tateyamaria armeniaca</name>
    <dbReference type="NCBI Taxonomy" id="2518930"/>
    <lineage>
        <taxon>Bacteria</taxon>
        <taxon>Pseudomonadati</taxon>
        <taxon>Pseudomonadota</taxon>
        <taxon>Alphaproteobacteria</taxon>
        <taxon>Rhodobacterales</taxon>
        <taxon>Roseobacteraceae</taxon>
        <taxon>Tateyamaria</taxon>
    </lineage>
</organism>
<feature type="region of interest" description="Disordered" evidence="1">
    <location>
        <begin position="27"/>
        <end position="69"/>
    </location>
</feature>
<dbReference type="Proteomes" id="UP001627408">
    <property type="component" value="Unassembled WGS sequence"/>
</dbReference>
<evidence type="ECO:0000313" key="2">
    <source>
        <dbReference type="EMBL" id="MFL4469892.1"/>
    </source>
</evidence>
<proteinExistence type="predicted"/>
<dbReference type="EMBL" id="JBHDIY010000002">
    <property type="protein sequence ID" value="MFL4469892.1"/>
    <property type="molecule type" value="Genomic_DNA"/>
</dbReference>
<dbReference type="RefSeq" id="WP_407591788.1">
    <property type="nucleotide sequence ID" value="NZ_JBHDIY010000002.1"/>
</dbReference>
<evidence type="ECO:0000256" key="1">
    <source>
        <dbReference type="SAM" id="MobiDB-lite"/>
    </source>
</evidence>
<feature type="compositionally biased region" description="Polar residues" evidence="1">
    <location>
        <begin position="60"/>
        <end position="69"/>
    </location>
</feature>
<protein>
    <recommendedName>
        <fullName evidence="4">DUF1127 domain-containing protein</fullName>
    </recommendedName>
</protein>
<name>A0ABW8USI1_9RHOB</name>
<evidence type="ECO:0008006" key="4">
    <source>
        <dbReference type="Google" id="ProtNLM"/>
    </source>
</evidence>
<keyword evidence="3" id="KW-1185">Reference proteome</keyword>